<dbReference type="Proteomes" id="UP000076078">
    <property type="component" value="Unassembled WGS sequence"/>
</dbReference>
<accession>A0A151ZE71</accession>
<dbReference type="AlphaFoldDB" id="A0A151ZE71"/>
<evidence type="ECO:0000313" key="2">
    <source>
        <dbReference type="Proteomes" id="UP000076078"/>
    </source>
</evidence>
<comment type="caution">
    <text evidence="1">The sequence shown here is derived from an EMBL/GenBank/DDBJ whole genome shotgun (WGS) entry which is preliminary data.</text>
</comment>
<keyword evidence="2" id="KW-1185">Reference proteome</keyword>
<sequence>MSTVVPNYLLKDIFRIYIKFLFKNKSRDVSNFGFDLTIYQLQSLQKLRLVCKEWLDLVKRELGLKLHKIWLGDSKDFKTYSFYKRFTEGIENAISLDFANKSVDYLLKQFQPVFDYTTSLRIADSGLDFKSLSKQFGEQCRFKKLSALEIQHTYHYMENRGTTHVNVMDLVTFANGIASTMESITKLKISRLCYDYTVIKQMQRLGSLKTLKLKQVKFQFSEFIEYLTQTKTLEKLVLDAIKPISNDTEYPNKVSALMTSLSTQKTIKHLAIYIPHQYEDYGSQISAESIIELLNVNSILQYLDFIHQQIHFLGDFKNGIKKIKNNTIRSVSETLVLKCWNSDSGICDIKRYRMEPTQTVLNYHLVNLQSMSVYLNRDTDDSLIQLIRMSPKKLTHLTILPEYPHSVDTQIEILDAVKDNIVITHLTFSTYVHHYNLLNFLKFHHPTLEDLTVGFITDFNLTELSQLPRFSPNLKSLKLQNNKNEYKSELFMDSKFEELLNIYCSNLIQLIDNQPYLLEIQLPTPLFYSKWSSFFHINRFDFDVHQQTLLRHAIKSHQNLHTLVLSLENSNTNSLLRESLIRHF</sequence>
<dbReference type="Gene3D" id="3.80.10.10">
    <property type="entry name" value="Ribonuclease Inhibitor"/>
    <property type="match status" value="1"/>
</dbReference>
<name>A0A151ZE71_TIELA</name>
<dbReference type="InterPro" id="IPR032675">
    <property type="entry name" value="LRR_dom_sf"/>
</dbReference>
<reference evidence="1 2" key="1">
    <citation type="submission" date="2015-12" db="EMBL/GenBank/DDBJ databases">
        <title>Dictyostelia acquired genes for synthesis and detection of signals that induce cell-type specialization by lateral gene transfer from prokaryotes.</title>
        <authorList>
            <person name="Gloeckner G."/>
            <person name="Schaap P."/>
        </authorList>
    </citation>
    <scope>NUCLEOTIDE SEQUENCE [LARGE SCALE GENOMIC DNA]</scope>
    <source>
        <strain evidence="1 2">TK</strain>
    </source>
</reference>
<gene>
    <name evidence="1" type="ORF">DLAC_07103</name>
</gene>
<protein>
    <submittedName>
        <fullName evidence="1">Uncharacterized protein</fullName>
    </submittedName>
</protein>
<organism evidence="1 2">
    <name type="scientific">Tieghemostelium lacteum</name>
    <name type="common">Slime mold</name>
    <name type="synonym">Dictyostelium lacteum</name>
    <dbReference type="NCBI Taxonomy" id="361077"/>
    <lineage>
        <taxon>Eukaryota</taxon>
        <taxon>Amoebozoa</taxon>
        <taxon>Evosea</taxon>
        <taxon>Eumycetozoa</taxon>
        <taxon>Dictyostelia</taxon>
        <taxon>Dictyosteliales</taxon>
        <taxon>Raperosteliaceae</taxon>
        <taxon>Tieghemostelium</taxon>
    </lineage>
</organism>
<dbReference type="SUPFAM" id="SSF52047">
    <property type="entry name" value="RNI-like"/>
    <property type="match status" value="1"/>
</dbReference>
<dbReference type="InParanoid" id="A0A151ZE71"/>
<proteinExistence type="predicted"/>
<dbReference type="EMBL" id="LODT01000031">
    <property type="protein sequence ID" value="KYQ92256.1"/>
    <property type="molecule type" value="Genomic_DNA"/>
</dbReference>
<evidence type="ECO:0000313" key="1">
    <source>
        <dbReference type="EMBL" id="KYQ92256.1"/>
    </source>
</evidence>